<evidence type="ECO:0000256" key="6">
    <source>
        <dbReference type="ARBA" id="ARBA00023002"/>
    </source>
</evidence>
<dbReference type="PANTHER" id="PTHR11552">
    <property type="entry name" value="GLUCOSE-METHANOL-CHOLINE GMC OXIDOREDUCTASE"/>
    <property type="match status" value="1"/>
</dbReference>
<dbReference type="PROSITE" id="PS00624">
    <property type="entry name" value="GMC_OXRED_2"/>
    <property type="match status" value="1"/>
</dbReference>
<dbReference type="EMBL" id="KV426330">
    <property type="protein sequence ID" value="KZV82340.1"/>
    <property type="molecule type" value="Genomic_DNA"/>
</dbReference>
<evidence type="ECO:0000256" key="5">
    <source>
        <dbReference type="ARBA" id="ARBA00022827"/>
    </source>
</evidence>
<evidence type="ECO:0000256" key="1">
    <source>
        <dbReference type="ARBA" id="ARBA00001974"/>
    </source>
</evidence>
<dbReference type="InterPro" id="IPR012132">
    <property type="entry name" value="GMC_OxRdtase"/>
</dbReference>
<keyword evidence="6" id="KW-0560">Oxidoreductase</keyword>
<sequence>MHLSANIAALLSFATLALAASYDYVVIGGGTAGLAVGNRLSEDPHITVAVLEAGPNAEGLQEVFVPGLIGTGQSIGGALDWQYTSVPQPNLNGRQIVVHAGKALGGSSVLNGMIFPRAQKEQYDAWGTLNNDSSWTFDALLPYFRKSEHVHQPDAYQIANGAKLDLPFRGTGGPIQVGYPNFEFEQSNLWRAAAAKLGIPVGKDLTNGDAHAVALASNTLDPANNTRCSAACAYYTPFTKRPNFTVLTNVTVTRILWNGSQAGNVAMVAGGVEYVDHSGTTNVVSVKREVIVSAGTLGSPKVLELSGVGNATILKAAGVKPVVSLPSVGENLSDHVHSWANSFAVHVNITKDVLASNPAFAAQQLAQWFHNRTGLYSNAPRSLSLAAPSNLFSAGELTPLLAAARGNLTFFATQFANGNSALAKGIAAQHNAALALYARNKQLLMELNFEPGYSGPTPAAQRPPNANFSTVNAVFYAPLSRGRVHITSNDVNTPAAVDPGYWSHPIDVAAHVQGVQLARKMLKTAPLLSIYGGEFEPGNDRQTDAEVEDWLRGVAQSDNHEVGTIVMLPKELGGVVDTTLKVYGTSNVRVVDASVFPLPISAHISSSVYAVAEKAADMIKKSQRA</sequence>
<dbReference type="InterPro" id="IPR036188">
    <property type="entry name" value="FAD/NAD-bd_sf"/>
</dbReference>
<accession>A0A165CEW3</accession>
<dbReference type="InParanoid" id="A0A165CEW3"/>
<dbReference type="InterPro" id="IPR007867">
    <property type="entry name" value="GMC_OxRtase_C"/>
</dbReference>
<feature type="domain" description="Glucose-methanol-choline oxidoreductase N-terminal" evidence="11">
    <location>
        <begin position="101"/>
        <end position="124"/>
    </location>
</feature>
<feature type="active site" description="Proton acceptor" evidence="7">
    <location>
        <position position="603"/>
    </location>
</feature>
<comment type="similarity">
    <text evidence="2 9">Belongs to the GMC oxidoreductase family.</text>
</comment>
<dbReference type="SUPFAM" id="SSF51905">
    <property type="entry name" value="FAD/NAD(P)-binding domain"/>
    <property type="match status" value="1"/>
</dbReference>
<dbReference type="Pfam" id="PF05199">
    <property type="entry name" value="GMC_oxred_C"/>
    <property type="match status" value="1"/>
</dbReference>
<proteinExistence type="inferred from homology"/>
<evidence type="ECO:0000313" key="14">
    <source>
        <dbReference type="Proteomes" id="UP000077266"/>
    </source>
</evidence>
<dbReference type="GO" id="GO:0016614">
    <property type="term" value="F:oxidoreductase activity, acting on CH-OH group of donors"/>
    <property type="evidence" value="ECO:0007669"/>
    <property type="project" value="InterPro"/>
</dbReference>
<feature type="domain" description="Glucose-methanol-choline oxidoreductase N-terminal" evidence="12">
    <location>
        <begin position="295"/>
        <end position="309"/>
    </location>
</feature>
<keyword evidence="5 8" id="KW-0274">FAD</keyword>
<gene>
    <name evidence="13" type="ORF">EXIGLDRAFT_702655</name>
</gene>
<dbReference type="InterPro" id="IPR000172">
    <property type="entry name" value="GMC_OxRdtase_N"/>
</dbReference>
<dbReference type="PROSITE" id="PS00623">
    <property type="entry name" value="GMC_OXRED_1"/>
    <property type="match status" value="1"/>
</dbReference>
<organism evidence="13 14">
    <name type="scientific">Exidia glandulosa HHB12029</name>
    <dbReference type="NCBI Taxonomy" id="1314781"/>
    <lineage>
        <taxon>Eukaryota</taxon>
        <taxon>Fungi</taxon>
        <taxon>Dikarya</taxon>
        <taxon>Basidiomycota</taxon>
        <taxon>Agaricomycotina</taxon>
        <taxon>Agaricomycetes</taxon>
        <taxon>Auriculariales</taxon>
        <taxon>Exidiaceae</taxon>
        <taxon>Exidia</taxon>
    </lineage>
</organism>
<evidence type="ECO:0000256" key="9">
    <source>
        <dbReference type="RuleBase" id="RU003968"/>
    </source>
</evidence>
<feature type="active site" description="Proton donor" evidence="7">
    <location>
        <position position="560"/>
    </location>
</feature>
<evidence type="ECO:0000256" key="7">
    <source>
        <dbReference type="PIRSR" id="PIRSR000137-1"/>
    </source>
</evidence>
<feature type="binding site" evidence="8">
    <location>
        <position position="252"/>
    </location>
    <ligand>
        <name>FAD</name>
        <dbReference type="ChEBI" id="CHEBI:57692"/>
    </ligand>
</feature>
<dbReference type="Proteomes" id="UP000077266">
    <property type="component" value="Unassembled WGS sequence"/>
</dbReference>
<dbReference type="AlphaFoldDB" id="A0A165CEW3"/>
<name>A0A165CEW3_EXIGL</name>
<dbReference type="STRING" id="1314781.A0A165CEW3"/>
<evidence type="ECO:0000256" key="2">
    <source>
        <dbReference type="ARBA" id="ARBA00010790"/>
    </source>
</evidence>
<dbReference type="SUPFAM" id="SSF54373">
    <property type="entry name" value="FAD-linked reductases, C-terminal domain"/>
    <property type="match status" value="1"/>
</dbReference>
<feature type="signal peptide" evidence="10">
    <location>
        <begin position="1"/>
        <end position="19"/>
    </location>
</feature>
<feature type="chain" id="PRO_5007855975" evidence="10">
    <location>
        <begin position="20"/>
        <end position="625"/>
    </location>
</feature>
<dbReference type="Pfam" id="PF00732">
    <property type="entry name" value="GMC_oxred_N"/>
    <property type="match status" value="1"/>
</dbReference>
<evidence type="ECO:0000313" key="13">
    <source>
        <dbReference type="EMBL" id="KZV82340.1"/>
    </source>
</evidence>
<evidence type="ECO:0000256" key="10">
    <source>
        <dbReference type="SAM" id="SignalP"/>
    </source>
</evidence>
<reference evidence="13 14" key="1">
    <citation type="journal article" date="2016" name="Mol. Biol. Evol.">
        <title>Comparative Genomics of Early-Diverging Mushroom-Forming Fungi Provides Insights into the Origins of Lignocellulose Decay Capabilities.</title>
        <authorList>
            <person name="Nagy L.G."/>
            <person name="Riley R."/>
            <person name="Tritt A."/>
            <person name="Adam C."/>
            <person name="Daum C."/>
            <person name="Floudas D."/>
            <person name="Sun H."/>
            <person name="Yadav J.S."/>
            <person name="Pangilinan J."/>
            <person name="Larsson K.H."/>
            <person name="Matsuura K."/>
            <person name="Barry K."/>
            <person name="Labutti K."/>
            <person name="Kuo R."/>
            <person name="Ohm R.A."/>
            <person name="Bhattacharya S.S."/>
            <person name="Shirouzu T."/>
            <person name="Yoshinaga Y."/>
            <person name="Martin F.M."/>
            <person name="Grigoriev I.V."/>
            <person name="Hibbett D.S."/>
        </authorList>
    </citation>
    <scope>NUCLEOTIDE SEQUENCE [LARGE SCALE GENOMIC DNA]</scope>
    <source>
        <strain evidence="13 14">HHB12029</strain>
    </source>
</reference>
<protein>
    <submittedName>
        <fullName evidence="13">Alcohol oxidase</fullName>
    </submittedName>
</protein>
<keyword evidence="14" id="KW-1185">Reference proteome</keyword>
<dbReference type="OrthoDB" id="269227at2759"/>
<evidence type="ECO:0000256" key="4">
    <source>
        <dbReference type="ARBA" id="ARBA00022729"/>
    </source>
</evidence>
<dbReference type="PANTHER" id="PTHR11552:SF201">
    <property type="entry name" value="GLUCOSE-METHANOL-CHOLINE OXIDOREDUCTASE N-TERMINAL DOMAIN-CONTAINING PROTEIN"/>
    <property type="match status" value="1"/>
</dbReference>
<evidence type="ECO:0000259" key="11">
    <source>
        <dbReference type="PROSITE" id="PS00623"/>
    </source>
</evidence>
<dbReference type="Gene3D" id="3.50.50.60">
    <property type="entry name" value="FAD/NAD(P)-binding domain"/>
    <property type="match status" value="1"/>
</dbReference>
<evidence type="ECO:0000256" key="3">
    <source>
        <dbReference type="ARBA" id="ARBA00022630"/>
    </source>
</evidence>
<evidence type="ECO:0000259" key="12">
    <source>
        <dbReference type="PROSITE" id="PS00624"/>
    </source>
</evidence>
<keyword evidence="3 9" id="KW-0285">Flavoprotein</keyword>
<keyword evidence="4 10" id="KW-0732">Signal</keyword>
<evidence type="ECO:0000256" key="8">
    <source>
        <dbReference type="PIRSR" id="PIRSR000137-2"/>
    </source>
</evidence>
<dbReference type="Gene3D" id="3.30.560.10">
    <property type="entry name" value="Glucose Oxidase, domain 3"/>
    <property type="match status" value="1"/>
</dbReference>
<dbReference type="PIRSF" id="PIRSF000137">
    <property type="entry name" value="Alcohol_oxidase"/>
    <property type="match status" value="1"/>
</dbReference>
<dbReference type="GO" id="GO:0050660">
    <property type="term" value="F:flavin adenine dinucleotide binding"/>
    <property type="evidence" value="ECO:0007669"/>
    <property type="project" value="InterPro"/>
</dbReference>
<comment type="cofactor">
    <cofactor evidence="1 8">
        <name>FAD</name>
        <dbReference type="ChEBI" id="CHEBI:57692"/>
    </cofactor>
</comment>